<sequence>MSRRVRVKQSKGAALVGGIVGILFVIIGIVKVVPIFGDFGLIWTGIAVIITIVNFYDAFSDKGIASWEIDVNSNEHIRENNDFEVKLRKLEKLRKEGLITEEEYIIKRQEILNDKW</sequence>
<keyword evidence="3" id="KW-1185">Reference proteome</keyword>
<gene>
    <name evidence="2" type="ORF">U732_3237</name>
</gene>
<proteinExistence type="predicted"/>
<keyword evidence="1" id="KW-0812">Transmembrane</keyword>
<protein>
    <recommendedName>
        <fullName evidence="4">SHOCT domain-containing protein</fullName>
    </recommendedName>
</protein>
<dbReference type="Proteomes" id="UP000031366">
    <property type="component" value="Unassembled WGS sequence"/>
</dbReference>
<name>A0A0C1U150_9CLOT</name>
<feature type="transmembrane region" description="Helical" evidence="1">
    <location>
        <begin position="39"/>
        <end position="56"/>
    </location>
</feature>
<evidence type="ECO:0000313" key="2">
    <source>
        <dbReference type="EMBL" id="KIE46644.1"/>
    </source>
</evidence>
<dbReference type="RefSeq" id="WP_039633275.1">
    <property type="nucleotide sequence ID" value="NZ_AYSO01000016.1"/>
</dbReference>
<evidence type="ECO:0008006" key="4">
    <source>
        <dbReference type="Google" id="ProtNLM"/>
    </source>
</evidence>
<dbReference type="EMBL" id="AYSO01000016">
    <property type="protein sequence ID" value="KIE46644.1"/>
    <property type="molecule type" value="Genomic_DNA"/>
</dbReference>
<keyword evidence="1" id="KW-1133">Transmembrane helix</keyword>
<keyword evidence="1" id="KW-0472">Membrane</keyword>
<feature type="transmembrane region" description="Helical" evidence="1">
    <location>
        <begin position="12"/>
        <end position="33"/>
    </location>
</feature>
<dbReference type="AlphaFoldDB" id="A0A0C1U150"/>
<evidence type="ECO:0000313" key="3">
    <source>
        <dbReference type="Proteomes" id="UP000031366"/>
    </source>
</evidence>
<evidence type="ECO:0000256" key="1">
    <source>
        <dbReference type="SAM" id="Phobius"/>
    </source>
</evidence>
<reference evidence="2 3" key="1">
    <citation type="journal article" date="2015" name="Infect. Genet. Evol.">
        <title>Genomic sequences of six botulinum neurotoxin-producing strains representing three clostridial species illustrate the mobility and diversity of botulinum neurotoxin genes.</title>
        <authorList>
            <person name="Smith T.J."/>
            <person name="Hill K.K."/>
            <person name="Xie G."/>
            <person name="Foley B.T."/>
            <person name="Williamson C.H."/>
            <person name="Foster J.T."/>
            <person name="Johnson S.L."/>
            <person name="Chertkov O."/>
            <person name="Teshima H."/>
            <person name="Gibbons H.S."/>
            <person name="Johnsky L.A."/>
            <person name="Karavis M.A."/>
            <person name="Smith L.A."/>
        </authorList>
    </citation>
    <scope>NUCLEOTIDE SEQUENCE [LARGE SCALE GENOMIC DNA]</scope>
    <source>
        <strain evidence="2 3">CDC 2741</strain>
    </source>
</reference>
<organism evidence="2 3">
    <name type="scientific">Clostridium argentinense CDC 2741</name>
    <dbReference type="NCBI Taxonomy" id="1418104"/>
    <lineage>
        <taxon>Bacteria</taxon>
        <taxon>Bacillati</taxon>
        <taxon>Bacillota</taxon>
        <taxon>Clostridia</taxon>
        <taxon>Eubacteriales</taxon>
        <taxon>Clostridiaceae</taxon>
        <taxon>Clostridium</taxon>
    </lineage>
</organism>
<dbReference type="OrthoDB" id="2054087at2"/>
<accession>A0A0C1U150</accession>
<comment type="caution">
    <text evidence="2">The sequence shown here is derived from an EMBL/GenBank/DDBJ whole genome shotgun (WGS) entry which is preliminary data.</text>
</comment>